<keyword evidence="1" id="KW-0472">Membrane</keyword>
<dbReference type="Gene3D" id="2.160.20.120">
    <property type="match status" value="1"/>
</dbReference>
<organism evidence="3 4">
    <name type="scientific">Lactonifactor longoviformis DSM 17459</name>
    <dbReference type="NCBI Taxonomy" id="1122155"/>
    <lineage>
        <taxon>Bacteria</taxon>
        <taxon>Bacillati</taxon>
        <taxon>Bacillota</taxon>
        <taxon>Clostridia</taxon>
        <taxon>Eubacteriales</taxon>
        <taxon>Clostridiaceae</taxon>
        <taxon>Lactonifactor</taxon>
    </lineage>
</organism>
<evidence type="ECO:0000313" key="3">
    <source>
        <dbReference type="EMBL" id="SHE54849.1"/>
    </source>
</evidence>
<dbReference type="STRING" id="1122155.SAMN02745158_00867"/>
<sequence>MKKFTKISLIASGVLAVVGIAFLISGFVMGVSWQEVEDTFEFHTAARWFEEHGDITEGSETSHSFSAGEIKKLEIEFNKGDLYLSETDGDEIRVSTFNRKDKVNQENGTLKIESRGRVSNDNTIEIEIPRGMSFDEVELKIDAGSGQVDNLKTKELEAEVNAGDLTFYEDIAAAKVKLDVNAGSLDTELLDAKEVEIKCDAGSVSTTLSGKQNDYQIEMKGDLASVSLDGFEYSGLSTKKQWGDSNASRKLEAKCNAGSLDIEFELD</sequence>
<feature type="transmembrane region" description="Helical" evidence="1">
    <location>
        <begin position="7"/>
        <end position="33"/>
    </location>
</feature>
<keyword evidence="4" id="KW-1185">Reference proteome</keyword>
<dbReference type="RefSeq" id="WP_072849279.1">
    <property type="nucleotide sequence ID" value="NZ_FQVI01000002.1"/>
</dbReference>
<dbReference type="EMBL" id="FQVI01000002">
    <property type="protein sequence ID" value="SHE54849.1"/>
    <property type="molecule type" value="Genomic_DNA"/>
</dbReference>
<evidence type="ECO:0000256" key="1">
    <source>
        <dbReference type="SAM" id="Phobius"/>
    </source>
</evidence>
<keyword evidence="1" id="KW-0812">Transmembrane</keyword>
<protein>
    <submittedName>
        <fullName evidence="3">Putative adhesin</fullName>
    </submittedName>
</protein>
<feature type="domain" description="DUF4097" evidence="2">
    <location>
        <begin position="70"/>
        <end position="221"/>
    </location>
</feature>
<dbReference type="Pfam" id="PF13349">
    <property type="entry name" value="DUF4097"/>
    <property type="match status" value="1"/>
</dbReference>
<proteinExistence type="predicted"/>
<dbReference type="Proteomes" id="UP000184245">
    <property type="component" value="Unassembled WGS sequence"/>
</dbReference>
<keyword evidence="1" id="KW-1133">Transmembrane helix</keyword>
<name>A0A1M4UDM6_9CLOT</name>
<gene>
    <name evidence="3" type="ORF">SAMN02745158_00867</name>
</gene>
<evidence type="ECO:0000259" key="2">
    <source>
        <dbReference type="Pfam" id="PF13349"/>
    </source>
</evidence>
<dbReference type="AlphaFoldDB" id="A0A1M4UDM6"/>
<evidence type="ECO:0000313" key="4">
    <source>
        <dbReference type="Proteomes" id="UP000184245"/>
    </source>
</evidence>
<accession>A0A1M4UDM6</accession>
<reference evidence="3 4" key="1">
    <citation type="submission" date="2016-11" db="EMBL/GenBank/DDBJ databases">
        <authorList>
            <person name="Jaros S."/>
            <person name="Januszkiewicz K."/>
            <person name="Wedrychowicz H."/>
        </authorList>
    </citation>
    <scope>NUCLEOTIDE SEQUENCE [LARGE SCALE GENOMIC DNA]</scope>
    <source>
        <strain evidence="3 4">DSM 17459</strain>
    </source>
</reference>
<dbReference type="InterPro" id="IPR025164">
    <property type="entry name" value="Toastrack_DUF4097"/>
</dbReference>
<dbReference type="OrthoDB" id="1654962at2"/>